<dbReference type="InParanoid" id="G5BVC1"/>
<gene>
    <name evidence="3" type="ORF">GW7_17941</name>
</gene>
<proteinExistence type="predicted"/>
<feature type="compositionally biased region" description="Polar residues" evidence="2">
    <location>
        <begin position="329"/>
        <end position="346"/>
    </location>
</feature>
<feature type="region of interest" description="Disordered" evidence="2">
    <location>
        <begin position="302"/>
        <end position="429"/>
    </location>
</feature>
<feature type="coiled-coil region" evidence="1">
    <location>
        <begin position="94"/>
        <end position="223"/>
    </location>
</feature>
<dbReference type="FunCoup" id="G5BVC1">
    <property type="interactions" value="13"/>
</dbReference>
<feature type="compositionally biased region" description="Basic and acidic residues" evidence="2">
    <location>
        <begin position="362"/>
        <end position="374"/>
    </location>
</feature>
<dbReference type="AlphaFoldDB" id="G5BVC1"/>
<sequence length="429" mass="47724">MPATASTCFSIVCGEKPMDGNSAAASQTLRSREAEVNMSRDSVLCSGALPGEVREMLSAGTSLFFCPEANYDDHLPGPDPLNTLIGPASACGSENEHLQDYEELQKQLKEVFKERSTILRQLTKTSRELDGIKVNLQSLKNDEQSARTDVQKLLELGRKQREEMKSLQESLQNQLKETSEKAEKHQATINFLKTEVERKSKMIRDLQNENKSLKNKLLSGSKLCGIHAEESKKIQAQLKELRYGKKDLLFKAQQLTDLEQKLAVAKNELEKAALDRESQMKAMKETVQLCLTSVFRNQPPPLSLITSNPAQVPLPPRTIAGKIPDARTKSQPQESASGNKETSGIESTKEENPSTTVCDSQDEGKTCSMEHKEMPLQNQRNAVRNATAESEPVPQKLQMPPCSECEVKKTPEKQITSFEGTAPREEKIL</sequence>
<evidence type="ECO:0000256" key="2">
    <source>
        <dbReference type="SAM" id="MobiDB-lite"/>
    </source>
</evidence>
<dbReference type="InterPro" id="IPR026718">
    <property type="entry name" value="Luzp2"/>
</dbReference>
<protein>
    <submittedName>
        <fullName evidence="3">Leucine zipper protein 2</fullName>
    </submittedName>
</protein>
<dbReference type="eggNOG" id="ENOG502QV95">
    <property type="taxonomic scope" value="Eukaryota"/>
</dbReference>
<feature type="coiled-coil region" evidence="1">
    <location>
        <begin position="248"/>
        <end position="286"/>
    </location>
</feature>
<dbReference type="PANTHER" id="PTHR22414:SF0">
    <property type="entry name" value="LEUCINE ZIPPER PROTEIN 2"/>
    <property type="match status" value="1"/>
</dbReference>
<accession>G5BVC1</accession>
<dbReference type="EMBL" id="JH172086">
    <property type="protein sequence ID" value="EHB13232.1"/>
    <property type="molecule type" value="Genomic_DNA"/>
</dbReference>
<feature type="compositionally biased region" description="Polar residues" evidence="2">
    <location>
        <begin position="376"/>
        <end position="388"/>
    </location>
</feature>
<organism evidence="3 4">
    <name type="scientific">Heterocephalus glaber</name>
    <name type="common">Naked mole rat</name>
    <dbReference type="NCBI Taxonomy" id="10181"/>
    <lineage>
        <taxon>Eukaryota</taxon>
        <taxon>Metazoa</taxon>
        <taxon>Chordata</taxon>
        <taxon>Craniata</taxon>
        <taxon>Vertebrata</taxon>
        <taxon>Euteleostomi</taxon>
        <taxon>Mammalia</taxon>
        <taxon>Eutheria</taxon>
        <taxon>Euarchontoglires</taxon>
        <taxon>Glires</taxon>
        <taxon>Rodentia</taxon>
        <taxon>Hystricomorpha</taxon>
        <taxon>Bathyergidae</taxon>
        <taxon>Heterocephalus</taxon>
    </lineage>
</organism>
<evidence type="ECO:0000256" key="1">
    <source>
        <dbReference type="SAM" id="Coils"/>
    </source>
</evidence>
<dbReference type="Proteomes" id="UP000006813">
    <property type="component" value="Unassembled WGS sequence"/>
</dbReference>
<evidence type="ECO:0000313" key="3">
    <source>
        <dbReference type="EMBL" id="EHB13232.1"/>
    </source>
</evidence>
<dbReference type="STRING" id="10181.G5BVC1"/>
<name>G5BVC1_HETGA</name>
<evidence type="ECO:0000313" key="4">
    <source>
        <dbReference type="Proteomes" id="UP000006813"/>
    </source>
</evidence>
<reference evidence="3 4" key="1">
    <citation type="journal article" date="2011" name="Nature">
        <title>Genome sequencing reveals insights into physiology and longevity of the naked mole rat.</title>
        <authorList>
            <person name="Kim E.B."/>
            <person name="Fang X."/>
            <person name="Fushan A.A."/>
            <person name="Huang Z."/>
            <person name="Lobanov A.V."/>
            <person name="Han L."/>
            <person name="Marino S.M."/>
            <person name="Sun X."/>
            <person name="Turanov A.A."/>
            <person name="Yang P."/>
            <person name="Yim S.H."/>
            <person name="Zhao X."/>
            <person name="Kasaikina M.V."/>
            <person name="Stoletzki N."/>
            <person name="Peng C."/>
            <person name="Polak P."/>
            <person name="Xiong Z."/>
            <person name="Kiezun A."/>
            <person name="Zhu Y."/>
            <person name="Chen Y."/>
            <person name="Kryukov G.V."/>
            <person name="Zhang Q."/>
            <person name="Peshkin L."/>
            <person name="Yang L."/>
            <person name="Bronson R.T."/>
            <person name="Buffenstein R."/>
            <person name="Wang B."/>
            <person name="Han C."/>
            <person name="Li Q."/>
            <person name="Chen L."/>
            <person name="Zhao W."/>
            <person name="Sunyaev S.R."/>
            <person name="Park T.J."/>
            <person name="Zhang G."/>
            <person name="Wang J."/>
            <person name="Gladyshev V.N."/>
        </authorList>
    </citation>
    <scope>NUCLEOTIDE SEQUENCE [LARGE SCALE GENOMIC DNA]</scope>
</reference>
<dbReference type="PANTHER" id="PTHR22414">
    <property type="entry name" value="LEUCINE ZIPPER PROTEIN 2"/>
    <property type="match status" value="1"/>
</dbReference>
<keyword evidence="1" id="KW-0175">Coiled coil</keyword>